<dbReference type="CDD" id="cd03224">
    <property type="entry name" value="ABC_TM1139_LivF_branched"/>
    <property type="match status" value="1"/>
</dbReference>
<keyword evidence="2" id="KW-0813">Transport</keyword>
<dbReference type="InterPro" id="IPR017871">
    <property type="entry name" value="ABC_transporter-like_CS"/>
</dbReference>
<dbReference type="InterPro" id="IPR003593">
    <property type="entry name" value="AAA+_ATPase"/>
</dbReference>
<keyword evidence="5" id="KW-0029">Amino-acid transport</keyword>
<dbReference type="PROSITE" id="PS50893">
    <property type="entry name" value="ABC_TRANSPORTER_2"/>
    <property type="match status" value="1"/>
</dbReference>
<gene>
    <name evidence="7" type="ORF">G7071_12915</name>
</gene>
<evidence type="ECO:0000313" key="8">
    <source>
        <dbReference type="Proteomes" id="UP000502035"/>
    </source>
</evidence>
<dbReference type="RefSeq" id="WP_166319406.1">
    <property type="nucleotide sequence ID" value="NZ_CP049866.1"/>
</dbReference>
<dbReference type="Pfam" id="PF00005">
    <property type="entry name" value="ABC_tran"/>
    <property type="match status" value="1"/>
</dbReference>
<dbReference type="InterPro" id="IPR052156">
    <property type="entry name" value="BCAA_Transport_ATP-bd_LivF"/>
</dbReference>
<dbReference type="Proteomes" id="UP000502035">
    <property type="component" value="Chromosome"/>
</dbReference>
<keyword evidence="3" id="KW-0547">Nucleotide-binding</keyword>
<evidence type="ECO:0000256" key="1">
    <source>
        <dbReference type="ARBA" id="ARBA00005417"/>
    </source>
</evidence>
<evidence type="ECO:0000313" key="7">
    <source>
        <dbReference type="EMBL" id="QIK76198.1"/>
    </source>
</evidence>
<proteinExistence type="inferred from homology"/>
<evidence type="ECO:0000256" key="3">
    <source>
        <dbReference type="ARBA" id="ARBA00022741"/>
    </source>
</evidence>
<dbReference type="InterPro" id="IPR003439">
    <property type="entry name" value="ABC_transporter-like_ATP-bd"/>
</dbReference>
<protein>
    <submittedName>
        <fullName evidence="7">ABC transporter ATP-binding protein</fullName>
    </submittedName>
</protein>
<dbReference type="EMBL" id="CP049866">
    <property type="protein sequence ID" value="QIK76198.1"/>
    <property type="molecule type" value="Genomic_DNA"/>
</dbReference>
<dbReference type="GO" id="GO:0005524">
    <property type="term" value="F:ATP binding"/>
    <property type="evidence" value="ECO:0007669"/>
    <property type="project" value="UniProtKB-KW"/>
</dbReference>
<name>A0A6G7YHT4_9ACTN</name>
<dbReference type="Gene3D" id="3.40.50.300">
    <property type="entry name" value="P-loop containing nucleotide triphosphate hydrolases"/>
    <property type="match status" value="1"/>
</dbReference>
<dbReference type="PANTHER" id="PTHR43820:SF4">
    <property type="entry name" value="HIGH-AFFINITY BRANCHED-CHAIN AMINO ACID TRANSPORT ATP-BINDING PROTEIN LIVF"/>
    <property type="match status" value="1"/>
</dbReference>
<reference evidence="7 8" key="1">
    <citation type="submission" date="2020-03" db="EMBL/GenBank/DDBJ databases">
        <title>Nocardioides sp. nov., isolated from fish.</title>
        <authorList>
            <person name="Hyun D.-W."/>
            <person name="Bae J.-W."/>
        </authorList>
    </citation>
    <scope>NUCLEOTIDE SEQUENCE [LARGE SCALE GENOMIC DNA]</scope>
    <source>
        <strain evidence="7 8">HDW12A</strain>
    </source>
</reference>
<dbReference type="GO" id="GO:0015807">
    <property type="term" value="P:L-amino acid transport"/>
    <property type="evidence" value="ECO:0007669"/>
    <property type="project" value="TreeGrafter"/>
</dbReference>
<keyword evidence="8" id="KW-1185">Reference proteome</keyword>
<dbReference type="GO" id="GO:0016887">
    <property type="term" value="F:ATP hydrolysis activity"/>
    <property type="evidence" value="ECO:0007669"/>
    <property type="project" value="InterPro"/>
</dbReference>
<organism evidence="7 8">
    <name type="scientific">Nocardioides piscis</name>
    <dbReference type="NCBI Taxonomy" id="2714938"/>
    <lineage>
        <taxon>Bacteria</taxon>
        <taxon>Bacillati</taxon>
        <taxon>Actinomycetota</taxon>
        <taxon>Actinomycetes</taxon>
        <taxon>Propionibacteriales</taxon>
        <taxon>Nocardioidaceae</taxon>
        <taxon>Nocardioides</taxon>
    </lineage>
</organism>
<dbReference type="PROSITE" id="PS00211">
    <property type="entry name" value="ABC_TRANSPORTER_1"/>
    <property type="match status" value="1"/>
</dbReference>
<evidence type="ECO:0000256" key="5">
    <source>
        <dbReference type="ARBA" id="ARBA00022970"/>
    </source>
</evidence>
<dbReference type="GO" id="GO:0015658">
    <property type="term" value="F:branched-chain amino acid transmembrane transporter activity"/>
    <property type="evidence" value="ECO:0007669"/>
    <property type="project" value="TreeGrafter"/>
</dbReference>
<sequence>MLELADVHVRYGHVEAVSGVDLKVEPGTVSLVLGPNGAGKSTTLKAVAGLVPLSSGSIGLDDEPLSGLPPHRVVRRGVALVPEGRRVFAPLTIEENLRLGGYTAPRAKVRETLARVYEMFPILNDRRASAAGLLSGGEQQMLAFGRALMSEPKIVLLDEPSMGLAPTVVDTIIEKIVLMAESGIGILMVEQNTEAGLDIASEVRVMNRGQVVFAGPAEQVRTDASVLHAFLGDAALAEG</sequence>
<evidence type="ECO:0000259" key="6">
    <source>
        <dbReference type="PROSITE" id="PS50893"/>
    </source>
</evidence>
<dbReference type="SUPFAM" id="SSF52540">
    <property type="entry name" value="P-loop containing nucleoside triphosphate hydrolases"/>
    <property type="match status" value="1"/>
</dbReference>
<feature type="domain" description="ABC transporter" evidence="6">
    <location>
        <begin position="2"/>
        <end position="233"/>
    </location>
</feature>
<dbReference type="InterPro" id="IPR027417">
    <property type="entry name" value="P-loop_NTPase"/>
</dbReference>
<dbReference type="KEGG" id="npi:G7071_12915"/>
<evidence type="ECO:0000256" key="4">
    <source>
        <dbReference type="ARBA" id="ARBA00022840"/>
    </source>
</evidence>
<keyword evidence="4 7" id="KW-0067">ATP-binding</keyword>
<accession>A0A6G7YHT4</accession>
<dbReference type="PANTHER" id="PTHR43820">
    <property type="entry name" value="HIGH-AFFINITY BRANCHED-CHAIN AMINO ACID TRANSPORT ATP-BINDING PROTEIN LIVF"/>
    <property type="match status" value="1"/>
</dbReference>
<dbReference type="AlphaFoldDB" id="A0A6G7YHT4"/>
<evidence type="ECO:0000256" key="2">
    <source>
        <dbReference type="ARBA" id="ARBA00022448"/>
    </source>
</evidence>
<comment type="similarity">
    <text evidence="1">Belongs to the ABC transporter superfamily.</text>
</comment>
<dbReference type="SMART" id="SM00382">
    <property type="entry name" value="AAA"/>
    <property type="match status" value="1"/>
</dbReference>